<comment type="caution">
    <text evidence="5">The sequence shown here is derived from an EMBL/GenBank/DDBJ whole genome shotgun (WGS) entry which is preliminary data.</text>
</comment>
<dbReference type="PROSITE" id="PS51476">
    <property type="entry name" value="PROTEASOME_BETA_2"/>
    <property type="match status" value="1"/>
</dbReference>
<comment type="subcellular location">
    <subcellularLocation>
        <location evidence="4">Cytoplasm</location>
    </subcellularLocation>
    <subcellularLocation>
        <location evidence="4">Nucleus</location>
    </subcellularLocation>
</comment>
<evidence type="ECO:0000256" key="1">
    <source>
        <dbReference type="ARBA" id="ARBA00022490"/>
    </source>
</evidence>
<dbReference type="PROSITE" id="PS00854">
    <property type="entry name" value="PROTEASOME_BETA_1"/>
    <property type="match status" value="1"/>
</dbReference>
<organism evidence="5 6">
    <name type="scientific">Babesia duncani</name>
    <dbReference type="NCBI Taxonomy" id="323732"/>
    <lineage>
        <taxon>Eukaryota</taxon>
        <taxon>Sar</taxon>
        <taxon>Alveolata</taxon>
        <taxon>Apicomplexa</taxon>
        <taxon>Aconoidasida</taxon>
        <taxon>Piroplasmida</taxon>
        <taxon>Babesiidae</taxon>
        <taxon>Babesia</taxon>
    </lineage>
</organism>
<keyword evidence="1 4" id="KW-0963">Cytoplasm</keyword>
<dbReference type="InterPro" id="IPR033811">
    <property type="entry name" value="Proteasome_beta_3"/>
</dbReference>
<dbReference type="InterPro" id="IPR023333">
    <property type="entry name" value="Proteasome_suB-type"/>
</dbReference>
<dbReference type="GO" id="GO:0005634">
    <property type="term" value="C:nucleus"/>
    <property type="evidence" value="ECO:0007669"/>
    <property type="project" value="UniProtKB-SubCell"/>
</dbReference>
<dbReference type="GeneID" id="94336063"/>
<dbReference type="FunFam" id="3.60.20.10:FF:000003">
    <property type="entry name" value="Proteasome subunit beta type-3"/>
    <property type="match status" value="1"/>
</dbReference>
<keyword evidence="3 4" id="KW-0539">Nucleus</keyword>
<dbReference type="SUPFAM" id="SSF56235">
    <property type="entry name" value="N-terminal nucleophile aminohydrolases (Ntn hydrolases)"/>
    <property type="match status" value="1"/>
</dbReference>
<dbReference type="PANTHER" id="PTHR32194:SF10">
    <property type="entry name" value="PROTEASOME SUBUNIT BETA TYPE-3"/>
    <property type="match status" value="1"/>
</dbReference>
<protein>
    <recommendedName>
        <fullName evidence="4">Proteasome subunit beta</fullName>
    </recommendedName>
</protein>
<dbReference type="EMBL" id="JALLKP010000002">
    <property type="protein sequence ID" value="KAK2196518.1"/>
    <property type="molecule type" value="Genomic_DNA"/>
</dbReference>
<accession>A0AAD9PKI9</accession>
<dbReference type="InterPro" id="IPR001353">
    <property type="entry name" value="Proteasome_sua/b"/>
</dbReference>
<sequence length="206" mass="22456">MGDITTYNGGAVLAMVGENCVAIATDKRLGMNSQVTISSNFPKAFRVTDKAFFGASGLATDVQTFKAEIEFRANMFELNSESQLSVTSLAHLVSSMLYSKRFGPYFIASLVAGIDKDNKPVITCFDLIGAPCNAKDFVVIGTCTEQLYGICESLYESNLGPERLFETISQCLLAAVDRDCLSGWGAEVHVITPYEIITRTLKTRMD</sequence>
<evidence type="ECO:0000313" key="6">
    <source>
        <dbReference type="Proteomes" id="UP001214638"/>
    </source>
</evidence>
<dbReference type="GO" id="GO:0019774">
    <property type="term" value="C:proteasome core complex, beta-subunit complex"/>
    <property type="evidence" value="ECO:0007669"/>
    <property type="project" value="InterPro"/>
</dbReference>
<dbReference type="CDD" id="cd03759">
    <property type="entry name" value="proteasome_beta_type_3"/>
    <property type="match status" value="1"/>
</dbReference>
<evidence type="ECO:0000256" key="4">
    <source>
        <dbReference type="RuleBase" id="RU004203"/>
    </source>
</evidence>
<dbReference type="KEGG" id="bdw:94336063"/>
<keyword evidence="2 4" id="KW-0647">Proteasome</keyword>
<dbReference type="GO" id="GO:0043161">
    <property type="term" value="P:proteasome-mediated ubiquitin-dependent protein catabolic process"/>
    <property type="evidence" value="ECO:0007669"/>
    <property type="project" value="InterPro"/>
</dbReference>
<gene>
    <name evidence="5" type="ORF">BdWA1_001765</name>
</gene>
<evidence type="ECO:0000256" key="2">
    <source>
        <dbReference type="ARBA" id="ARBA00022942"/>
    </source>
</evidence>
<dbReference type="RefSeq" id="XP_067803360.1">
    <property type="nucleotide sequence ID" value="XM_067946796.1"/>
</dbReference>
<dbReference type="Pfam" id="PF00227">
    <property type="entry name" value="Proteasome"/>
    <property type="match status" value="1"/>
</dbReference>
<dbReference type="Proteomes" id="UP001214638">
    <property type="component" value="Unassembled WGS sequence"/>
</dbReference>
<dbReference type="PANTHER" id="PTHR32194">
    <property type="entry name" value="METALLOPROTEASE TLDD"/>
    <property type="match status" value="1"/>
</dbReference>
<reference evidence="5" key="1">
    <citation type="journal article" date="2023" name="Nat. Microbiol.">
        <title>Babesia duncani multi-omics identifies virulence factors and drug targets.</title>
        <authorList>
            <person name="Singh P."/>
            <person name="Lonardi S."/>
            <person name="Liang Q."/>
            <person name="Vydyam P."/>
            <person name="Khabirova E."/>
            <person name="Fang T."/>
            <person name="Gihaz S."/>
            <person name="Thekkiniath J."/>
            <person name="Munshi M."/>
            <person name="Abel S."/>
            <person name="Ciampossin L."/>
            <person name="Batugedara G."/>
            <person name="Gupta M."/>
            <person name="Lu X.M."/>
            <person name="Lenz T."/>
            <person name="Chakravarty S."/>
            <person name="Cornillot E."/>
            <person name="Hu Y."/>
            <person name="Ma W."/>
            <person name="Gonzalez L.M."/>
            <person name="Sanchez S."/>
            <person name="Estrada K."/>
            <person name="Sanchez-Flores A."/>
            <person name="Montero E."/>
            <person name="Harb O.S."/>
            <person name="Le Roch K.G."/>
            <person name="Mamoun C.B."/>
        </authorList>
    </citation>
    <scope>NUCLEOTIDE SEQUENCE</scope>
    <source>
        <strain evidence="5">WA1</strain>
    </source>
</reference>
<dbReference type="InterPro" id="IPR016050">
    <property type="entry name" value="Proteasome_bsu_CS"/>
</dbReference>
<comment type="similarity">
    <text evidence="4">Belongs to the peptidase T1B family.</text>
</comment>
<name>A0AAD9PKI9_9APIC</name>
<dbReference type="InterPro" id="IPR029055">
    <property type="entry name" value="Ntn_hydrolases_N"/>
</dbReference>
<keyword evidence="6" id="KW-1185">Reference proteome</keyword>
<proteinExistence type="inferred from homology"/>
<comment type="subunit">
    <text evidence="4">Component of the proteasome complex.</text>
</comment>
<dbReference type="GO" id="GO:0005737">
    <property type="term" value="C:cytoplasm"/>
    <property type="evidence" value="ECO:0007669"/>
    <property type="project" value="UniProtKB-SubCell"/>
</dbReference>
<evidence type="ECO:0000313" key="5">
    <source>
        <dbReference type="EMBL" id="KAK2196518.1"/>
    </source>
</evidence>
<dbReference type="AlphaFoldDB" id="A0AAD9PKI9"/>
<dbReference type="Gene3D" id="3.60.20.10">
    <property type="entry name" value="Glutamine Phosphoribosylpyrophosphate, subunit 1, domain 1"/>
    <property type="match status" value="1"/>
</dbReference>
<comment type="function">
    <text evidence="4">Component of the proteasome, a multicatalytic proteinase complex which is characterized by its ability to cleave peptides with Arg, Phe, Tyr, Leu, and Glu adjacent to the leaving group at neutral or slightly basic pH. The proteasome has an ATP-dependent proteolytic activity.</text>
</comment>
<evidence type="ECO:0000256" key="3">
    <source>
        <dbReference type="ARBA" id="ARBA00023242"/>
    </source>
</evidence>